<evidence type="ECO:0000313" key="2">
    <source>
        <dbReference type="Proteomes" id="UP000037136"/>
    </source>
</evidence>
<keyword evidence="2" id="KW-1185">Reference proteome</keyword>
<accession>A0A2A9PIA0</accession>
<name>A0A2A9PIA0_OPHUN</name>
<dbReference type="Proteomes" id="UP000037136">
    <property type="component" value="Unassembled WGS sequence"/>
</dbReference>
<proteinExistence type="predicted"/>
<protein>
    <submittedName>
        <fullName evidence="1">Uncharacterized protein</fullName>
    </submittedName>
</protein>
<reference evidence="1 2" key="2">
    <citation type="journal article" date="2017" name="Sci. Rep.">
        <title>Ant-infecting Ophiocordyceps genomes reveal a high diversity of potential behavioral manipulation genes and a possible major role for enterotoxins.</title>
        <authorList>
            <person name="de Bekker C."/>
            <person name="Ohm R.A."/>
            <person name="Evans H.C."/>
            <person name="Brachmann A."/>
            <person name="Hughes D.P."/>
        </authorList>
    </citation>
    <scope>NUCLEOTIDE SEQUENCE [LARGE SCALE GENOMIC DNA]</scope>
    <source>
        <strain evidence="1 2">SC16a</strain>
    </source>
</reference>
<organism evidence="1 2">
    <name type="scientific">Ophiocordyceps unilateralis</name>
    <name type="common">Zombie-ant fungus</name>
    <name type="synonym">Torrubia unilateralis</name>
    <dbReference type="NCBI Taxonomy" id="268505"/>
    <lineage>
        <taxon>Eukaryota</taxon>
        <taxon>Fungi</taxon>
        <taxon>Dikarya</taxon>
        <taxon>Ascomycota</taxon>
        <taxon>Pezizomycotina</taxon>
        <taxon>Sordariomycetes</taxon>
        <taxon>Hypocreomycetidae</taxon>
        <taxon>Hypocreales</taxon>
        <taxon>Ophiocordycipitaceae</taxon>
        <taxon>Ophiocordyceps</taxon>
    </lineage>
</organism>
<comment type="caution">
    <text evidence="1">The sequence shown here is derived from an EMBL/GenBank/DDBJ whole genome shotgun (WGS) entry which is preliminary data.</text>
</comment>
<dbReference type="AlphaFoldDB" id="A0A2A9PIA0"/>
<gene>
    <name evidence="1" type="ORF">XA68_10602</name>
</gene>
<sequence length="191" mass="22451">MFLTIYGFQTWQADNKTLGQCPPKSRGYETHRDVKHFALKNWRARHDFVLQTNGISWRRPVSWIRRHAHRIVILFLFPGLSAFYNPPVRRIAVPKLAHKHHRQAPNAARGRTITYKANRGAARGMTLGLERLELELYRHGAFLGFSTLPTPVLTQVHHSTQPRRHLHPRTAYTKVPWKMIYVFFWHPSYAK</sequence>
<reference evidence="1 2" key="1">
    <citation type="journal article" date="2015" name="BMC Genomics">
        <title>Gene expression during zombie ant biting behavior reflects the complexity underlying fungal parasitic behavioral manipulation.</title>
        <authorList>
            <person name="de Bekker C."/>
            <person name="Ohm R.A."/>
            <person name="Loreto R.G."/>
            <person name="Sebastian A."/>
            <person name="Albert I."/>
            <person name="Merrow M."/>
            <person name="Brachmann A."/>
            <person name="Hughes D.P."/>
        </authorList>
    </citation>
    <scope>NUCLEOTIDE SEQUENCE [LARGE SCALE GENOMIC DNA]</scope>
    <source>
        <strain evidence="1 2">SC16a</strain>
    </source>
</reference>
<evidence type="ECO:0000313" key="1">
    <source>
        <dbReference type="EMBL" id="PFH60642.1"/>
    </source>
</evidence>
<dbReference type="EMBL" id="LAZP02000116">
    <property type="protein sequence ID" value="PFH60642.1"/>
    <property type="molecule type" value="Genomic_DNA"/>
</dbReference>